<name>A0ABU9UQ62_9GAMM</name>
<organism evidence="1 2">
    <name type="scientific">Shewanella vaxholmensis</name>
    <dbReference type="NCBI Taxonomy" id="3063535"/>
    <lineage>
        <taxon>Bacteria</taxon>
        <taxon>Pseudomonadati</taxon>
        <taxon>Pseudomonadota</taxon>
        <taxon>Gammaproteobacteria</taxon>
        <taxon>Alteromonadales</taxon>
        <taxon>Shewanellaceae</taxon>
        <taxon>Shewanella</taxon>
    </lineage>
</organism>
<protein>
    <submittedName>
        <fullName evidence="1">Uncharacterized protein</fullName>
    </submittedName>
</protein>
<evidence type="ECO:0000313" key="1">
    <source>
        <dbReference type="EMBL" id="MEM6248394.1"/>
    </source>
</evidence>
<dbReference type="Proteomes" id="UP001489333">
    <property type="component" value="Unassembled WGS sequence"/>
</dbReference>
<sequence>MIIEICDSLALDLQNLTDEEHGALIGLALSRSRGYNFILASKSLLHALISLNDIGALAISTYRKVYSDQVQWKNLLSSFNFRVRVVSSGQQVSIHSEGSVEILQIPLKDILFYKLDDRASLIAENLTDIEFYVRISKSYLDYRKVVIGLCYNEVNGGGHTTKDVVSSHFKNNNGVSLCILDSDFKTPWCEYGDTAKGVIDIIPNFPFARYITTKSREAENIIPTIILDFFASENKLIRQSVSKIKQLIDDHERNPVKFIDFKKGMRLKTIKTSCQDTNKFWSDSFIKAGLLKACNQSNDCQTIKTCKCSLIDGLGTDLLKCAVKYLEKEKFDFNDIDEYLKSEWIFLCESIIPYIVSPPRKAS</sequence>
<comment type="caution">
    <text evidence="1">The sequence shown here is derived from an EMBL/GenBank/DDBJ whole genome shotgun (WGS) entry which is preliminary data.</text>
</comment>
<gene>
    <name evidence="1" type="ORF">AAGS29_07180</name>
</gene>
<evidence type="ECO:0000313" key="2">
    <source>
        <dbReference type="Proteomes" id="UP001489333"/>
    </source>
</evidence>
<reference evidence="1 2" key="1">
    <citation type="submission" date="2024-04" db="EMBL/GenBank/DDBJ databases">
        <title>Novel Shewanella species isolated from Baltic Sea sediments.</title>
        <authorList>
            <person name="Martin-Rodriguez A.J."/>
            <person name="Fernandez-Juarez V."/>
            <person name="Valeriano V.D."/>
            <person name="Mihindukulasooriya I."/>
            <person name="Ceresnova L."/>
            <person name="Joffre E."/>
            <person name="Jensie-Markopoulos S."/>
            <person name="Moore E.R.B."/>
            <person name="Sjoling A."/>
        </authorList>
    </citation>
    <scope>NUCLEOTIDE SEQUENCE [LARGE SCALE GENOMIC DNA]</scope>
    <source>
        <strain evidence="1 2">VAX-SP0-0CM-1</strain>
    </source>
</reference>
<dbReference type="RefSeq" id="WP_342901956.1">
    <property type="nucleotide sequence ID" value="NZ_JBCHKU010000007.1"/>
</dbReference>
<proteinExistence type="predicted"/>
<dbReference type="EMBL" id="JBCHKU010000007">
    <property type="protein sequence ID" value="MEM6248394.1"/>
    <property type="molecule type" value="Genomic_DNA"/>
</dbReference>
<accession>A0ABU9UQ62</accession>
<keyword evidence="2" id="KW-1185">Reference proteome</keyword>